<comment type="cofactor">
    <cofactor evidence="1 11">
        <name>Zn(2+)</name>
        <dbReference type="ChEBI" id="CHEBI:29105"/>
    </cofactor>
</comment>
<dbReference type="GO" id="GO:0004222">
    <property type="term" value="F:metalloendopeptidase activity"/>
    <property type="evidence" value="ECO:0007669"/>
    <property type="project" value="InterPro"/>
</dbReference>
<dbReference type="Pfam" id="PF02163">
    <property type="entry name" value="Peptidase_M50"/>
    <property type="match status" value="1"/>
</dbReference>
<organism evidence="13 14">
    <name type="scientific">Roseiterribacter gracilis</name>
    <dbReference type="NCBI Taxonomy" id="2812848"/>
    <lineage>
        <taxon>Bacteria</taxon>
        <taxon>Pseudomonadati</taxon>
        <taxon>Pseudomonadota</taxon>
        <taxon>Alphaproteobacteria</taxon>
        <taxon>Rhodospirillales</taxon>
        <taxon>Roseiterribacteraceae</taxon>
        <taxon>Roseiterribacter</taxon>
    </lineage>
</organism>
<evidence type="ECO:0000256" key="7">
    <source>
        <dbReference type="ARBA" id="ARBA00022833"/>
    </source>
</evidence>
<proteinExistence type="inferred from homology"/>
<comment type="subcellular location">
    <subcellularLocation>
        <location evidence="2">Membrane</location>
        <topology evidence="2">Multi-pass membrane protein</topology>
    </subcellularLocation>
</comment>
<feature type="transmembrane region" description="Helical" evidence="11">
    <location>
        <begin position="294"/>
        <end position="316"/>
    </location>
</feature>
<comment type="similarity">
    <text evidence="3 11">Belongs to the peptidase M50B family.</text>
</comment>
<dbReference type="Gene3D" id="2.30.42.10">
    <property type="match status" value="1"/>
</dbReference>
<comment type="caution">
    <text evidence="13">The sequence shown here is derived from an EMBL/GenBank/DDBJ whole genome shotgun (WGS) entry which is preliminary data.</text>
</comment>
<dbReference type="GO" id="GO:0016020">
    <property type="term" value="C:membrane"/>
    <property type="evidence" value="ECO:0007669"/>
    <property type="project" value="UniProtKB-SubCell"/>
</dbReference>
<evidence type="ECO:0000256" key="1">
    <source>
        <dbReference type="ARBA" id="ARBA00001947"/>
    </source>
</evidence>
<evidence type="ECO:0000256" key="2">
    <source>
        <dbReference type="ARBA" id="ARBA00004141"/>
    </source>
</evidence>
<feature type="transmembrane region" description="Helical" evidence="11">
    <location>
        <begin position="344"/>
        <end position="362"/>
    </location>
</feature>
<dbReference type="InterPro" id="IPR004387">
    <property type="entry name" value="Pept_M50_Zn"/>
</dbReference>
<dbReference type="EMBL" id="BOPV01000001">
    <property type="protein sequence ID" value="GIL38588.1"/>
    <property type="molecule type" value="Genomic_DNA"/>
</dbReference>
<dbReference type="NCBIfam" id="TIGR00054">
    <property type="entry name" value="RIP metalloprotease RseP"/>
    <property type="match status" value="1"/>
</dbReference>
<evidence type="ECO:0000256" key="11">
    <source>
        <dbReference type="RuleBase" id="RU362031"/>
    </source>
</evidence>
<evidence type="ECO:0000256" key="4">
    <source>
        <dbReference type="ARBA" id="ARBA00022670"/>
    </source>
</evidence>
<keyword evidence="10 11" id="KW-0472">Membrane</keyword>
<dbReference type="PANTHER" id="PTHR42837">
    <property type="entry name" value="REGULATOR OF SIGMA-E PROTEASE RSEP"/>
    <property type="match status" value="1"/>
</dbReference>
<keyword evidence="9 11" id="KW-0482">Metalloprotease</keyword>
<accession>A0A8S8X695</accession>
<dbReference type="InterPro" id="IPR041489">
    <property type="entry name" value="PDZ_6"/>
</dbReference>
<evidence type="ECO:0000313" key="13">
    <source>
        <dbReference type="EMBL" id="GIL38588.1"/>
    </source>
</evidence>
<protein>
    <recommendedName>
        <fullName evidence="11">Zinc metalloprotease</fullName>
        <ecNumber evidence="11">3.4.24.-</ecNumber>
    </recommendedName>
</protein>
<reference evidence="13" key="1">
    <citation type="submission" date="2021-02" db="EMBL/GenBank/DDBJ databases">
        <title>Genome sequence of Rhodospirillales sp. strain TMPK1 isolated from soil.</title>
        <authorList>
            <person name="Nakai R."/>
            <person name="Kusada H."/>
            <person name="Tamaki H."/>
        </authorList>
    </citation>
    <scope>NUCLEOTIDE SEQUENCE</scope>
    <source>
        <strain evidence="13">TMPK1</strain>
    </source>
</reference>
<evidence type="ECO:0000256" key="5">
    <source>
        <dbReference type="ARBA" id="ARBA00022692"/>
    </source>
</evidence>
<keyword evidence="6 11" id="KW-0378">Hydrolase</keyword>
<dbReference type="PANTHER" id="PTHR42837:SF2">
    <property type="entry name" value="MEMBRANE METALLOPROTEASE ARASP2, CHLOROPLASTIC-RELATED"/>
    <property type="match status" value="1"/>
</dbReference>
<keyword evidence="8 11" id="KW-1133">Transmembrane helix</keyword>
<dbReference type="EC" id="3.4.24.-" evidence="11"/>
<dbReference type="Pfam" id="PF17820">
    <property type="entry name" value="PDZ_6"/>
    <property type="match status" value="1"/>
</dbReference>
<dbReference type="CDD" id="cd06163">
    <property type="entry name" value="S2P-M50_PDZ_RseP-like"/>
    <property type="match status" value="1"/>
</dbReference>
<dbReference type="SUPFAM" id="SSF50156">
    <property type="entry name" value="PDZ domain-like"/>
    <property type="match status" value="1"/>
</dbReference>
<feature type="transmembrane region" description="Helical" evidence="11">
    <location>
        <begin position="12"/>
        <end position="32"/>
    </location>
</feature>
<evidence type="ECO:0000259" key="12">
    <source>
        <dbReference type="SMART" id="SM00228"/>
    </source>
</evidence>
<dbReference type="AlphaFoldDB" id="A0A8S8X695"/>
<keyword evidence="4" id="KW-0645">Protease</keyword>
<keyword evidence="5 11" id="KW-0812">Transmembrane</keyword>
<feature type="transmembrane region" description="Helical" evidence="11">
    <location>
        <begin position="112"/>
        <end position="137"/>
    </location>
</feature>
<dbReference type="GO" id="GO:0006508">
    <property type="term" value="P:proteolysis"/>
    <property type="evidence" value="ECO:0007669"/>
    <property type="project" value="UniProtKB-KW"/>
</dbReference>
<keyword evidence="11" id="KW-0479">Metal-binding</keyword>
<dbReference type="InterPro" id="IPR008915">
    <property type="entry name" value="Peptidase_M50"/>
</dbReference>
<dbReference type="SMART" id="SM00228">
    <property type="entry name" value="PDZ"/>
    <property type="match status" value="1"/>
</dbReference>
<keyword evidence="7 11" id="KW-0862">Zinc</keyword>
<evidence type="ECO:0000256" key="10">
    <source>
        <dbReference type="ARBA" id="ARBA00023136"/>
    </source>
</evidence>
<evidence type="ECO:0000256" key="8">
    <source>
        <dbReference type="ARBA" id="ARBA00022989"/>
    </source>
</evidence>
<evidence type="ECO:0000256" key="9">
    <source>
        <dbReference type="ARBA" id="ARBA00023049"/>
    </source>
</evidence>
<sequence length="379" mass="40798">MGFLGSTLGYVLPFLIVLTVLVFIHELGHYWIARRCGVRVEMFSIGFGPELFGFFDKAGTRWKFSALPLGGFVKMFGDQDVASKPASEEEVAHMSAEERKVSFVHKTLAQRAAIVVAGPAANFIFAIVALAILFATVGQAFTPPVLGEVVADGAAAAAGLQAGDRVVSVAGQGVDRFEDLSQAVRLRPDATFPLTVLRDGKQIEVLVTPKATELTDNFGNKHRVGQLGVRSGQAEIVQHDPATAVWRATLETASMVRNTGVALGQMLAGTRGTEELGGPLRIAQMSKDFWRTGVVGFVTFMAVLSINLGLINLFPVPMLDGGHLMIYGIEALRGRPLGERALNFSFRVGLALVVMLGVFALWNDLVNLKAVEYVRNLIS</sequence>
<evidence type="ECO:0000313" key="14">
    <source>
        <dbReference type="Proteomes" id="UP000681075"/>
    </source>
</evidence>
<name>A0A8S8X695_9PROT</name>
<gene>
    <name evidence="13" type="ORF">TMPK1_08250</name>
</gene>
<feature type="domain" description="PDZ" evidence="12">
    <location>
        <begin position="121"/>
        <end position="200"/>
    </location>
</feature>
<dbReference type="RefSeq" id="WP_420241631.1">
    <property type="nucleotide sequence ID" value="NZ_BOPV01000001.1"/>
</dbReference>
<dbReference type="InterPro" id="IPR001478">
    <property type="entry name" value="PDZ"/>
</dbReference>
<dbReference type="InterPro" id="IPR036034">
    <property type="entry name" value="PDZ_sf"/>
</dbReference>
<dbReference type="GO" id="GO:0046872">
    <property type="term" value="F:metal ion binding"/>
    <property type="evidence" value="ECO:0007669"/>
    <property type="project" value="UniProtKB-KW"/>
</dbReference>
<evidence type="ECO:0000256" key="6">
    <source>
        <dbReference type="ARBA" id="ARBA00022801"/>
    </source>
</evidence>
<keyword evidence="14" id="KW-1185">Reference proteome</keyword>
<evidence type="ECO:0000256" key="3">
    <source>
        <dbReference type="ARBA" id="ARBA00007931"/>
    </source>
</evidence>
<dbReference type="Proteomes" id="UP000681075">
    <property type="component" value="Unassembled WGS sequence"/>
</dbReference>